<sequence length="97" mass="10688">MRATPVTVIGSIGGEGGTSAAAIHPRGNARKNNNNTDVVTRQLFNFLSIVDLQIYVNNKKKKTVQPAEAEQSVVLKLHPLRRFPRWMGPSNQSHLAK</sequence>
<proteinExistence type="predicted"/>
<organism evidence="1 2">
    <name type="scientific">Methanosarcina thermophila</name>
    <dbReference type="NCBI Taxonomy" id="2210"/>
    <lineage>
        <taxon>Archaea</taxon>
        <taxon>Methanobacteriati</taxon>
        <taxon>Methanobacteriota</taxon>
        <taxon>Stenosarchaea group</taxon>
        <taxon>Methanomicrobia</taxon>
        <taxon>Methanosarcinales</taxon>
        <taxon>Methanosarcinaceae</taxon>
        <taxon>Methanosarcina</taxon>
    </lineage>
</organism>
<gene>
    <name evidence="1" type="ORF">MESMT1_1515</name>
</gene>
<dbReference type="Proteomes" id="UP000265557">
    <property type="component" value="Chromosome"/>
</dbReference>
<evidence type="ECO:0000313" key="1">
    <source>
        <dbReference type="EMBL" id="BAW29445.1"/>
    </source>
</evidence>
<accession>A0A3G9CTG1</accession>
<evidence type="ECO:0000313" key="2">
    <source>
        <dbReference type="Proteomes" id="UP000265557"/>
    </source>
</evidence>
<protein>
    <submittedName>
        <fullName evidence="1">Uncharacterized protein</fullName>
    </submittedName>
</protein>
<reference evidence="1 2" key="1">
    <citation type="submission" date="2016-09" db="EMBL/GenBank/DDBJ databases">
        <title>Complete Genome Sequence of Methanosarcina thermophila MT-1.</title>
        <authorList>
            <person name="Kouzuma A."/>
        </authorList>
    </citation>
    <scope>NUCLEOTIDE SEQUENCE [LARGE SCALE GENOMIC DNA]</scope>
    <source>
        <strain evidence="1 2">MT-1</strain>
    </source>
</reference>
<dbReference type="EMBL" id="AP017646">
    <property type="protein sequence ID" value="BAW29445.1"/>
    <property type="molecule type" value="Genomic_DNA"/>
</dbReference>
<name>A0A3G9CTG1_METTE</name>
<dbReference type="AlphaFoldDB" id="A0A3G9CTG1"/>